<dbReference type="PROSITE" id="PS00194">
    <property type="entry name" value="THIOREDOXIN_1"/>
    <property type="match status" value="1"/>
</dbReference>
<dbReference type="RefSeq" id="WP_091033254.1">
    <property type="nucleotide sequence ID" value="NZ_FNAD01000005.1"/>
</dbReference>
<dbReference type="STRING" id="58114.SAMN05216270_105148"/>
<dbReference type="GO" id="GO:0005829">
    <property type="term" value="C:cytosol"/>
    <property type="evidence" value="ECO:0007669"/>
    <property type="project" value="TreeGrafter"/>
</dbReference>
<evidence type="ECO:0000256" key="8">
    <source>
        <dbReference type="PIRSR" id="PIRSR000077-1"/>
    </source>
</evidence>
<evidence type="ECO:0000256" key="3">
    <source>
        <dbReference type="ARBA" id="ARBA00022982"/>
    </source>
</evidence>
<protein>
    <recommendedName>
        <fullName evidence="6 7">Thioredoxin</fullName>
    </recommendedName>
</protein>
<dbReference type="CDD" id="cd02947">
    <property type="entry name" value="TRX_family"/>
    <property type="match status" value="1"/>
</dbReference>
<gene>
    <name evidence="11" type="ORF">SAMN05216270_105148</name>
</gene>
<evidence type="ECO:0000259" key="10">
    <source>
        <dbReference type="PROSITE" id="PS51352"/>
    </source>
</evidence>
<evidence type="ECO:0000256" key="7">
    <source>
        <dbReference type="PIRNR" id="PIRNR000077"/>
    </source>
</evidence>
<dbReference type="PIRSF" id="PIRSF000077">
    <property type="entry name" value="Thioredoxin"/>
    <property type="match status" value="1"/>
</dbReference>
<evidence type="ECO:0000256" key="6">
    <source>
        <dbReference type="NCBIfam" id="TIGR01068"/>
    </source>
</evidence>
<feature type="disulfide bond" description="Redox-active" evidence="9">
    <location>
        <begin position="33"/>
        <end position="36"/>
    </location>
</feature>
<dbReference type="OrthoDB" id="9790390at2"/>
<dbReference type="InterPro" id="IPR017937">
    <property type="entry name" value="Thioredoxin_CS"/>
</dbReference>
<dbReference type="Proteomes" id="UP000198949">
    <property type="component" value="Unassembled WGS sequence"/>
</dbReference>
<feature type="site" description="Contributes to redox potential value" evidence="8">
    <location>
        <position position="34"/>
    </location>
</feature>
<dbReference type="PANTHER" id="PTHR45663">
    <property type="entry name" value="GEO12009P1"/>
    <property type="match status" value="1"/>
</dbReference>
<dbReference type="AlphaFoldDB" id="A0A1G6VUY2"/>
<dbReference type="FunFam" id="3.40.30.10:FF:000001">
    <property type="entry name" value="Thioredoxin"/>
    <property type="match status" value="1"/>
</dbReference>
<feature type="site" description="Contributes to redox potential value" evidence="8">
    <location>
        <position position="35"/>
    </location>
</feature>
<dbReference type="PROSITE" id="PS51352">
    <property type="entry name" value="THIOREDOXIN_2"/>
    <property type="match status" value="1"/>
</dbReference>
<dbReference type="GO" id="GO:0015035">
    <property type="term" value="F:protein-disulfide reductase activity"/>
    <property type="evidence" value="ECO:0007669"/>
    <property type="project" value="UniProtKB-UniRule"/>
</dbReference>
<keyword evidence="2" id="KW-0813">Transport</keyword>
<evidence type="ECO:0000313" key="12">
    <source>
        <dbReference type="Proteomes" id="UP000198949"/>
    </source>
</evidence>
<sequence>MGAIKPVSSQAEFQAEVLESDKPVLVDFWAEWCGPCKKVSPVLEELATESDAIVFRKLDTDANPEITREYQVMSVPTMILFKDGQPAQQLIGAHPKAAIRKFLGQ</sequence>
<dbReference type="InterPro" id="IPR013766">
    <property type="entry name" value="Thioredoxin_domain"/>
</dbReference>
<feature type="site" description="Deprotonates C-terminal active site Cys" evidence="8">
    <location>
        <position position="27"/>
    </location>
</feature>
<accession>A0A1G6VUY2</accession>
<evidence type="ECO:0000256" key="4">
    <source>
        <dbReference type="ARBA" id="ARBA00023157"/>
    </source>
</evidence>
<keyword evidence="4 9" id="KW-1015">Disulfide bond</keyword>
<proteinExistence type="inferred from homology"/>
<evidence type="ECO:0000313" key="11">
    <source>
        <dbReference type="EMBL" id="SDD57490.1"/>
    </source>
</evidence>
<evidence type="ECO:0000256" key="5">
    <source>
        <dbReference type="ARBA" id="ARBA00023284"/>
    </source>
</evidence>
<dbReference type="InterPro" id="IPR005746">
    <property type="entry name" value="Thioredoxin"/>
</dbReference>
<dbReference type="Gene3D" id="3.40.30.10">
    <property type="entry name" value="Glutaredoxin"/>
    <property type="match status" value="1"/>
</dbReference>
<keyword evidence="3" id="KW-0249">Electron transport</keyword>
<dbReference type="InterPro" id="IPR036249">
    <property type="entry name" value="Thioredoxin-like_sf"/>
</dbReference>
<feature type="active site" description="Nucleophile" evidence="8">
    <location>
        <position position="33"/>
    </location>
</feature>
<feature type="active site" description="Nucleophile" evidence="8">
    <location>
        <position position="36"/>
    </location>
</feature>
<evidence type="ECO:0000256" key="9">
    <source>
        <dbReference type="PIRSR" id="PIRSR000077-4"/>
    </source>
</evidence>
<dbReference type="EMBL" id="FNAD01000005">
    <property type="protein sequence ID" value="SDD57490.1"/>
    <property type="molecule type" value="Genomic_DNA"/>
</dbReference>
<name>A0A1G6VUY2_9ACTN</name>
<keyword evidence="12" id="KW-1185">Reference proteome</keyword>
<dbReference type="PRINTS" id="PR00421">
    <property type="entry name" value="THIOREDOXIN"/>
</dbReference>
<comment type="similarity">
    <text evidence="1 7">Belongs to the thioredoxin family.</text>
</comment>
<evidence type="ECO:0000256" key="1">
    <source>
        <dbReference type="ARBA" id="ARBA00008987"/>
    </source>
</evidence>
<evidence type="ECO:0000256" key="2">
    <source>
        <dbReference type="ARBA" id="ARBA00022448"/>
    </source>
</evidence>
<dbReference type="SUPFAM" id="SSF52833">
    <property type="entry name" value="Thioredoxin-like"/>
    <property type="match status" value="1"/>
</dbReference>
<dbReference type="NCBIfam" id="TIGR01068">
    <property type="entry name" value="thioredoxin"/>
    <property type="match status" value="1"/>
</dbReference>
<feature type="domain" description="Thioredoxin" evidence="10">
    <location>
        <begin position="1"/>
        <end position="105"/>
    </location>
</feature>
<dbReference type="Pfam" id="PF00085">
    <property type="entry name" value="Thioredoxin"/>
    <property type="match status" value="1"/>
</dbReference>
<reference evidence="12" key="1">
    <citation type="submission" date="2016-10" db="EMBL/GenBank/DDBJ databases">
        <authorList>
            <person name="Varghese N."/>
            <person name="Submissions S."/>
        </authorList>
    </citation>
    <scope>NUCLEOTIDE SEQUENCE [LARGE SCALE GENOMIC DNA]</scope>
    <source>
        <strain evidence="12">CGMCC 4.3516</strain>
    </source>
</reference>
<dbReference type="GO" id="GO:0045454">
    <property type="term" value="P:cell redox homeostasis"/>
    <property type="evidence" value="ECO:0007669"/>
    <property type="project" value="TreeGrafter"/>
</dbReference>
<keyword evidence="5 9" id="KW-0676">Redox-active center</keyword>
<dbReference type="PANTHER" id="PTHR45663:SF11">
    <property type="entry name" value="GEO12009P1"/>
    <property type="match status" value="1"/>
</dbReference>
<organism evidence="11 12">
    <name type="scientific">Glycomyces harbinensis</name>
    <dbReference type="NCBI Taxonomy" id="58114"/>
    <lineage>
        <taxon>Bacteria</taxon>
        <taxon>Bacillati</taxon>
        <taxon>Actinomycetota</taxon>
        <taxon>Actinomycetes</taxon>
        <taxon>Glycomycetales</taxon>
        <taxon>Glycomycetaceae</taxon>
        <taxon>Glycomyces</taxon>
    </lineage>
</organism>